<accession>A0A0A9AME4</accession>
<sequence length="43" mass="5149">MPYDFLTQTPSIKDLFYHQKSVLFPRYPLCMDAPISQYQISQH</sequence>
<reference evidence="1" key="2">
    <citation type="journal article" date="2015" name="Data Brief">
        <title>Shoot transcriptome of the giant reed, Arundo donax.</title>
        <authorList>
            <person name="Barrero R.A."/>
            <person name="Guerrero F.D."/>
            <person name="Moolhuijzen P."/>
            <person name="Goolsby J.A."/>
            <person name="Tidwell J."/>
            <person name="Bellgard S.E."/>
            <person name="Bellgard M.I."/>
        </authorList>
    </citation>
    <scope>NUCLEOTIDE SEQUENCE</scope>
    <source>
        <tissue evidence="1">Shoot tissue taken approximately 20 cm above the soil surface</tissue>
    </source>
</reference>
<reference evidence="1" key="1">
    <citation type="submission" date="2014-09" db="EMBL/GenBank/DDBJ databases">
        <authorList>
            <person name="Magalhaes I.L.F."/>
            <person name="Oliveira U."/>
            <person name="Santos F.R."/>
            <person name="Vidigal T.H.D.A."/>
            <person name="Brescovit A.D."/>
            <person name="Santos A.J."/>
        </authorList>
    </citation>
    <scope>NUCLEOTIDE SEQUENCE</scope>
    <source>
        <tissue evidence="1">Shoot tissue taken approximately 20 cm above the soil surface</tissue>
    </source>
</reference>
<protein>
    <submittedName>
        <fullName evidence="1">Uncharacterized protein</fullName>
    </submittedName>
</protein>
<dbReference type="EMBL" id="GBRH01247810">
    <property type="protein sequence ID" value="JAD50085.1"/>
    <property type="molecule type" value="Transcribed_RNA"/>
</dbReference>
<organism evidence="1">
    <name type="scientific">Arundo donax</name>
    <name type="common">Giant reed</name>
    <name type="synonym">Donax arundinaceus</name>
    <dbReference type="NCBI Taxonomy" id="35708"/>
    <lineage>
        <taxon>Eukaryota</taxon>
        <taxon>Viridiplantae</taxon>
        <taxon>Streptophyta</taxon>
        <taxon>Embryophyta</taxon>
        <taxon>Tracheophyta</taxon>
        <taxon>Spermatophyta</taxon>
        <taxon>Magnoliopsida</taxon>
        <taxon>Liliopsida</taxon>
        <taxon>Poales</taxon>
        <taxon>Poaceae</taxon>
        <taxon>PACMAD clade</taxon>
        <taxon>Arundinoideae</taxon>
        <taxon>Arundineae</taxon>
        <taxon>Arundo</taxon>
    </lineage>
</organism>
<name>A0A0A9AME4_ARUDO</name>
<proteinExistence type="predicted"/>
<evidence type="ECO:0000313" key="1">
    <source>
        <dbReference type="EMBL" id="JAD50085.1"/>
    </source>
</evidence>
<dbReference type="AlphaFoldDB" id="A0A0A9AME4"/>